<name>A0ABR4P6B3_9HELO</name>
<evidence type="ECO:0000256" key="1">
    <source>
        <dbReference type="SAM" id="Phobius"/>
    </source>
</evidence>
<evidence type="ECO:0000313" key="3">
    <source>
        <dbReference type="Proteomes" id="UP001629113"/>
    </source>
</evidence>
<accession>A0ABR4P6B3</accession>
<keyword evidence="3" id="KW-1185">Reference proteome</keyword>
<comment type="caution">
    <text evidence="2">The sequence shown here is derived from an EMBL/GenBank/DDBJ whole genome shotgun (WGS) entry which is preliminary data.</text>
</comment>
<dbReference type="Proteomes" id="UP001629113">
    <property type="component" value="Unassembled WGS sequence"/>
</dbReference>
<feature type="transmembrane region" description="Helical" evidence="1">
    <location>
        <begin position="44"/>
        <end position="62"/>
    </location>
</feature>
<organism evidence="2 3">
    <name type="scientific">Phlyctema vagabunda</name>
    <dbReference type="NCBI Taxonomy" id="108571"/>
    <lineage>
        <taxon>Eukaryota</taxon>
        <taxon>Fungi</taxon>
        <taxon>Dikarya</taxon>
        <taxon>Ascomycota</taxon>
        <taxon>Pezizomycotina</taxon>
        <taxon>Leotiomycetes</taxon>
        <taxon>Helotiales</taxon>
        <taxon>Dermateaceae</taxon>
        <taxon>Phlyctema</taxon>
    </lineage>
</organism>
<keyword evidence="1" id="KW-1133">Transmembrane helix</keyword>
<sequence>MGLSRSRSITIVVALTTLTTNALSLLLCYQLPDDPYHVAYKFGGYLHFANILSVFGLIGALRQHALSITIFSNYLILDTTLSSIPRFLLLVLLHGMTADFCAQPNQPITSQYISAATSPLVSRSSFTPSPSLSSYSIQACTRIVVLAQLTLLAGVVAGTLLQFVGALQVRDYARGLWLKESLEDEECSVIIIREGPGRDLPIIYEDVVGEAIDRKV</sequence>
<dbReference type="EMBL" id="JBFCZG010000008">
    <property type="protein sequence ID" value="KAL3418854.1"/>
    <property type="molecule type" value="Genomic_DNA"/>
</dbReference>
<gene>
    <name evidence="2" type="ORF">PVAG01_09075</name>
</gene>
<keyword evidence="1" id="KW-0812">Transmembrane</keyword>
<proteinExistence type="predicted"/>
<keyword evidence="1" id="KW-0472">Membrane</keyword>
<evidence type="ECO:0000313" key="2">
    <source>
        <dbReference type="EMBL" id="KAL3418854.1"/>
    </source>
</evidence>
<protein>
    <submittedName>
        <fullName evidence="2">Uncharacterized protein</fullName>
    </submittedName>
</protein>
<feature type="transmembrane region" description="Helical" evidence="1">
    <location>
        <begin position="74"/>
        <end position="96"/>
    </location>
</feature>
<reference evidence="2 3" key="1">
    <citation type="submission" date="2024-06" db="EMBL/GenBank/DDBJ databases">
        <title>Complete genome of Phlyctema vagabunda strain 19-DSS-EL-015.</title>
        <authorList>
            <person name="Fiorenzani C."/>
        </authorList>
    </citation>
    <scope>NUCLEOTIDE SEQUENCE [LARGE SCALE GENOMIC DNA]</scope>
    <source>
        <strain evidence="2 3">19-DSS-EL-015</strain>
    </source>
</reference>
<feature type="transmembrane region" description="Helical" evidence="1">
    <location>
        <begin position="143"/>
        <end position="164"/>
    </location>
</feature>